<dbReference type="RefSeq" id="WP_394300068.1">
    <property type="nucleotide sequence ID" value="NZ_JBHMQT010000006.1"/>
</dbReference>
<comment type="caution">
    <text evidence="3">The sequence shown here is derived from an EMBL/GenBank/DDBJ whole genome shotgun (WGS) entry which is preliminary data.</text>
</comment>
<dbReference type="InterPro" id="IPR048936">
    <property type="entry name" value="MvdD-like_ATPgrasp"/>
</dbReference>
<keyword evidence="1" id="KW-0547">Nucleotide-binding</keyword>
<protein>
    <submittedName>
        <fullName evidence="3">MvdC/MvdD family ATP grasp protein</fullName>
    </submittedName>
</protein>
<dbReference type="InterPro" id="IPR011761">
    <property type="entry name" value="ATP-grasp"/>
</dbReference>
<feature type="domain" description="ATP-grasp" evidence="2">
    <location>
        <begin position="129"/>
        <end position="318"/>
    </location>
</feature>
<dbReference type="SUPFAM" id="SSF56059">
    <property type="entry name" value="Glutathione synthetase ATP-binding domain-like"/>
    <property type="match status" value="1"/>
</dbReference>
<keyword evidence="4" id="KW-1185">Reference proteome</keyword>
<accession>A0ABV6U1V0</accession>
<dbReference type="Pfam" id="PF21068">
    <property type="entry name" value="ATPgraspMvdD"/>
    <property type="match status" value="1"/>
</dbReference>
<evidence type="ECO:0000256" key="1">
    <source>
        <dbReference type="PROSITE-ProRule" id="PRU00409"/>
    </source>
</evidence>
<proteinExistence type="predicted"/>
<dbReference type="Proteomes" id="UP001589870">
    <property type="component" value="Unassembled WGS sequence"/>
</dbReference>
<evidence type="ECO:0000313" key="3">
    <source>
        <dbReference type="EMBL" id="MFC0861850.1"/>
    </source>
</evidence>
<dbReference type="PANTHER" id="PTHR21621:SF0">
    <property type="entry name" value="BETA-CITRYLGLUTAMATE SYNTHASE B-RELATED"/>
    <property type="match status" value="1"/>
</dbReference>
<keyword evidence="1" id="KW-0067">ATP-binding</keyword>
<name>A0ABV6U1V0_9ACTN</name>
<gene>
    <name evidence="3" type="ORF">ACFHYQ_06010</name>
</gene>
<evidence type="ECO:0000259" key="2">
    <source>
        <dbReference type="PROSITE" id="PS50975"/>
    </source>
</evidence>
<dbReference type="EMBL" id="JBHMQT010000006">
    <property type="protein sequence ID" value="MFC0861850.1"/>
    <property type="molecule type" value="Genomic_DNA"/>
</dbReference>
<sequence>MILILSSKDDLGVNLVLPKLVERGVEVYWWDPGDYPATARITSRLIGGAWRHTLITNDAEIDSSAVSTVWVRRPQPPKAAPAVADPGHRDHVAKLGRIFVDGWSDTFDARWFPARLNTLRRTQSKLVNLAAGAALGFTVPTTTITSDPEELADAWAATDGRLIAKEVELVPYELHGEEHGFYTTSVTRRHLTSRHRLAHAPVILQPKIEKAVELRITVVGDQVFTAEIHSQASRMTRDDFRRYEGTFIGYAVHDLPEDVERRCVELVRTLGLAFGCIDVILTPEGEYVYLELNPNGQWGWLEEFTDLPISEAIADWLAAGERPAGQEVPA</sequence>
<reference evidence="3 4" key="1">
    <citation type="submission" date="2024-09" db="EMBL/GenBank/DDBJ databases">
        <authorList>
            <person name="Sun Q."/>
            <person name="Mori K."/>
        </authorList>
    </citation>
    <scope>NUCLEOTIDE SEQUENCE [LARGE SCALE GENOMIC DNA]</scope>
    <source>
        <strain evidence="3 4">TBRC 1851</strain>
    </source>
</reference>
<evidence type="ECO:0000313" key="4">
    <source>
        <dbReference type="Proteomes" id="UP001589870"/>
    </source>
</evidence>
<dbReference type="PANTHER" id="PTHR21621">
    <property type="entry name" value="RIBOSOMAL PROTEIN S6 MODIFICATION PROTEIN"/>
    <property type="match status" value="1"/>
</dbReference>
<dbReference type="PROSITE" id="PS50975">
    <property type="entry name" value="ATP_GRASP"/>
    <property type="match status" value="1"/>
</dbReference>
<dbReference type="Gene3D" id="3.30.470.20">
    <property type="entry name" value="ATP-grasp fold, B domain"/>
    <property type="match status" value="1"/>
</dbReference>
<organism evidence="3 4">
    <name type="scientific">Sphaerimonospora cavernae</name>
    <dbReference type="NCBI Taxonomy" id="1740611"/>
    <lineage>
        <taxon>Bacteria</taxon>
        <taxon>Bacillati</taxon>
        <taxon>Actinomycetota</taxon>
        <taxon>Actinomycetes</taxon>
        <taxon>Streptosporangiales</taxon>
        <taxon>Streptosporangiaceae</taxon>
        <taxon>Sphaerimonospora</taxon>
    </lineage>
</organism>